<comment type="function">
    <text evidence="6">Methylates ribosomal protein L11.</text>
</comment>
<feature type="binding site" evidence="6">
    <location>
        <position position="180"/>
    </location>
    <ligand>
        <name>S-adenosyl-L-methionine</name>
        <dbReference type="ChEBI" id="CHEBI:59789"/>
    </ligand>
</feature>
<dbReference type="Pfam" id="PF06325">
    <property type="entry name" value="PrmA"/>
    <property type="match status" value="1"/>
</dbReference>
<dbReference type="NCBIfam" id="TIGR00406">
    <property type="entry name" value="prmA"/>
    <property type="match status" value="1"/>
</dbReference>
<evidence type="ECO:0000256" key="6">
    <source>
        <dbReference type="HAMAP-Rule" id="MF_00735"/>
    </source>
</evidence>
<organism evidence="7 8">
    <name type="scientific">Fructobacillus fructosus</name>
    <dbReference type="NCBI Taxonomy" id="1631"/>
    <lineage>
        <taxon>Bacteria</taxon>
        <taxon>Bacillati</taxon>
        <taxon>Bacillota</taxon>
        <taxon>Bacilli</taxon>
        <taxon>Lactobacillales</taxon>
        <taxon>Lactobacillaceae</taxon>
        <taxon>Fructobacillus</taxon>
    </lineage>
</organism>
<protein>
    <recommendedName>
        <fullName evidence="6">Ribosomal protein L11 methyltransferase</fullName>
        <shortName evidence="6">L11 Mtase</shortName>
        <ecNumber evidence="6">2.1.1.-</ecNumber>
    </recommendedName>
</protein>
<keyword evidence="8" id="KW-1185">Reference proteome</keyword>
<keyword evidence="2 6" id="KW-0963">Cytoplasm</keyword>
<dbReference type="GO" id="GO:0032259">
    <property type="term" value="P:methylation"/>
    <property type="evidence" value="ECO:0007669"/>
    <property type="project" value="UniProtKB-KW"/>
</dbReference>
<dbReference type="SUPFAM" id="SSF53335">
    <property type="entry name" value="S-adenosyl-L-methionine-dependent methyltransferases"/>
    <property type="match status" value="1"/>
</dbReference>
<feature type="binding site" evidence="6">
    <location>
        <position position="137"/>
    </location>
    <ligand>
        <name>S-adenosyl-L-methionine</name>
        <dbReference type="ChEBI" id="CHEBI:59789"/>
    </ligand>
</feature>
<comment type="similarity">
    <text evidence="1 6">Belongs to the methyltransferase superfamily. PrmA family.</text>
</comment>
<dbReference type="InterPro" id="IPR029063">
    <property type="entry name" value="SAM-dependent_MTases_sf"/>
</dbReference>
<keyword evidence="7" id="KW-0687">Ribonucleoprotein</keyword>
<comment type="caution">
    <text evidence="7">The sequence shown here is derived from an EMBL/GenBank/DDBJ whole genome shotgun (WGS) entry which is preliminary data.</text>
</comment>
<dbReference type="EMBL" id="CAUZLR010000003">
    <property type="protein sequence ID" value="CAK1235970.1"/>
    <property type="molecule type" value="Genomic_DNA"/>
</dbReference>
<dbReference type="Gene3D" id="3.40.50.150">
    <property type="entry name" value="Vaccinia Virus protein VP39"/>
    <property type="match status" value="1"/>
</dbReference>
<dbReference type="Proteomes" id="UP001314261">
    <property type="component" value="Unassembled WGS sequence"/>
</dbReference>
<keyword evidence="7" id="KW-0689">Ribosomal protein</keyword>
<comment type="subcellular location">
    <subcellularLocation>
        <location evidence="6">Cytoplasm</location>
    </subcellularLocation>
</comment>
<dbReference type="EC" id="2.1.1.-" evidence="6"/>
<dbReference type="PANTHER" id="PTHR43648">
    <property type="entry name" value="ELECTRON TRANSFER FLAVOPROTEIN BETA SUBUNIT LYSINE METHYLTRANSFERASE"/>
    <property type="match status" value="1"/>
</dbReference>
<dbReference type="RefSeq" id="WP_187753689.1">
    <property type="nucleotide sequence ID" value="NZ_CAUZLK010000005.1"/>
</dbReference>
<evidence type="ECO:0000313" key="7">
    <source>
        <dbReference type="EMBL" id="CAK1235970.1"/>
    </source>
</evidence>
<accession>A0ABM9MS09</accession>
<evidence type="ECO:0000313" key="8">
    <source>
        <dbReference type="Proteomes" id="UP001314261"/>
    </source>
</evidence>
<gene>
    <name evidence="6" type="primary">prmA</name>
    <name evidence="7" type="ORF">R54839_PPFHFPJH_00664</name>
</gene>
<evidence type="ECO:0000256" key="2">
    <source>
        <dbReference type="ARBA" id="ARBA00022490"/>
    </source>
</evidence>
<dbReference type="PANTHER" id="PTHR43648:SF1">
    <property type="entry name" value="ELECTRON TRANSFER FLAVOPROTEIN BETA SUBUNIT LYSINE METHYLTRANSFERASE"/>
    <property type="match status" value="1"/>
</dbReference>
<reference evidence="7 8" key="1">
    <citation type="submission" date="2023-10" db="EMBL/GenBank/DDBJ databases">
        <authorList>
            <person name="Botero Cardona J."/>
        </authorList>
    </citation>
    <scope>NUCLEOTIDE SEQUENCE [LARGE SCALE GENOMIC DNA]</scope>
    <source>
        <strain evidence="7 8">R-54839</strain>
    </source>
</reference>
<keyword evidence="4 6" id="KW-0808">Transferase</keyword>
<keyword evidence="5 6" id="KW-0949">S-adenosyl-L-methionine</keyword>
<dbReference type="CDD" id="cd02440">
    <property type="entry name" value="AdoMet_MTases"/>
    <property type="match status" value="1"/>
</dbReference>
<sequence length="297" mass="32595">MATYQEVTWKVPAELQDFVVSVLIDLGADGVQQGDQKLTIYEDQSKEGWQERVQAYQIGLRLLEEQGLAVQSKPVGNEALSSTTFENEWKNYYHASRITNRFTVVPKWEEYQPEQASEQLIVMDPDKAFGTGTHPTTALMLQALETVVRGGEKTIDVGTGSGVLAVAAKYLGVGELLATDIDAAAVQTAEENLALNPVAKDVQVVASDLMQDVPTDFINTGIDLVLANILADVILPLIPQVRQVLKKGGLFLVSGIYDDVEEEIEQALQDAGFVIEQKMQSTTWHAFICRLPEDVTA</sequence>
<evidence type="ECO:0000256" key="5">
    <source>
        <dbReference type="ARBA" id="ARBA00022691"/>
    </source>
</evidence>
<name>A0ABM9MS09_9LACO</name>
<proteinExistence type="inferred from homology"/>
<dbReference type="InterPro" id="IPR004498">
    <property type="entry name" value="Ribosomal_PrmA_MeTrfase"/>
</dbReference>
<comment type="catalytic activity">
    <reaction evidence="6">
        <text>L-lysyl-[protein] + 3 S-adenosyl-L-methionine = N(6),N(6),N(6)-trimethyl-L-lysyl-[protein] + 3 S-adenosyl-L-homocysteine + 3 H(+)</text>
        <dbReference type="Rhea" id="RHEA:54192"/>
        <dbReference type="Rhea" id="RHEA-COMP:9752"/>
        <dbReference type="Rhea" id="RHEA-COMP:13826"/>
        <dbReference type="ChEBI" id="CHEBI:15378"/>
        <dbReference type="ChEBI" id="CHEBI:29969"/>
        <dbReference type="ChEBI" id="CHEBI:57856"/>
        <dbReference type="ChEBI" id="CHEBI:59789"/>
        <dbReference type="ChEBI" id="CHEBI:61961"/>
    </reaction>
</comment>
<evidence type="ECO:0000256" key="4">
    <source>
        <dbReference type="ARBA" id="ARBA00022679"/>
    </source>
</evidence>
<evidence type="ECO:0000256" key="1">
    <source>
        <dbReference type="ARBA" id="ARBA00009741"/>
    </source>
</evidence>
<feature type="binding site" evidence="6">
    <location>
        <position position="158"/>
    </location>
    <ligand>
        <name>S-adenosyl-L-methionine</name>
        <dbReference type="ChEBI" id="CHEBI:59789"/>
    </ligand>
</feature>
<dbReference type="PIRSF" id="PIRSF000401">
    <property type="entry name" value="RPL11_MTase"/>
    <property type="match status" value="1"/>
</dbReference>
<dbReference type="GO" id="GO:0008168">
    <property type="term" value="F:methyltransferase activity"/>
    <property type="evidence" value="ECO:0007669"/>
    <property type="project" value="UniProtKB-KW"/>
</dbReference>
<dbReference type="GO" id="GO:0005840">
    <property type="term" value="C:ribosome"/>
    <property type="evidence" value="ECO:0007669"/>
    <property type="project" value="UniProtKB-KW"/>
</dbReference>
<evidence type="ECO:0000256" key="3">
    <source>
        <dbReference type="ARBA" id="ARBA00022603"/>
    </source>
</evidence>
<dbReference type="InterPro" id="IPR050078">
    <property type="entry name" value="Ribosomal_L11_MeTrfase_PrmA"/>
</dbReference>
<feature type="binding site" evidence="6">
    <location>
        <position position="228"/>
    </location>
    <ligand>
        <name>S-adenosyl-L-methionine</name>
        <dbReference type="ChEBI" id="CHEBI:59789"/>
    </ligand>
</feature>
<keyword evidence="3 6" id="KW-0489">Methyltransferase</keyword>
<dbReference type="HAMAP" id="MF_00735">
    <property type="entry name" value="Methyltr_PrmA"/>
    <property type="match status" value="1"/>
</dbReference>